<name>A0ABN3Y8J5_9ACTN</name>
<organism evidence="3 4">
    <name type="scientific">Gordonia defluvii</name>
    <dbReference type="NCBI Taxonomy" id="283718"/>
    <lineage>
        <taxon>Bacteria</taxon>
        <taxon>Bacillati</taxon>
        <taxon>Actinomycetota</taxon>
        <taxon>Actinomycetes</taxon>
        <taxon>Mycobacteriales</taxon>
        <taxon>Gordoniaceae</taxon>
        <taxon>Gordonia</taxon>
    </lineage>
</organism>
<keyword evidence="2" id="KW-1133">Transmembrane helix</keyword>
<keyword evidence="4" id="KW-1185">Reference proteome</keyword>
<dbReference type="Proteomes" id="UP001501035">
    <property type="component" value="Unassembled WGS sequence"/>
</dbReference>
<feature type="compositionally biased region" description="Polar residues" evidence="1">
    <location>
        <begin position="99"/>
        <end position="111"/>
    </location>
</feature>
<keyword evidence="2" id="KW-0472">Membrane</keyword>
<dbReference type="RefSeq" id="WP_290703470.1">
    <property type="nucleotide sequence ID" value="NZ_BAAAVS010000001.1"/>
</dbReference>
<accession>A0ABN3Y8J5</accession>
<dbReference type="EMBL" id="BAAAVS010000001">
    <property type="protein sequence ID" value="GAA3022770.1"/>
    <property type="molecule type" value="Genomic_DNA"/>
</dbReference>
<evidence type="ECO:0000256" key="1">
    <source>
        <dbReference type="SAM" id="MobiDB-lite"/>
    </source>
</evidence>
<evidence type="ECO:0000313" key="3">
    <source>
        <dbReference type="EMBL" id="GAA3022770.1"/>
    </source>
</evidence>
<proteinExistence type="predicted"/>
<gene>
    <name evidence="3" type="ORF">GCM10010528_01090</name>
</gene>
<keyword evidence="2" id="KW-0812">Transmembrane</keyword>
<feature type="transmembrane region" description="Helical" evidence="2">
    <location>
        <begin position="6"/>
        <end position="26"/>
    </location>
</feature>
<sequence>MGSAPILRVVIAGTAGAIGLSAVAVASNATVRVVAVVAAVLIVFACVMSLRAAHPRQAVATLIVVPVTALMVGIPSVVIAGAQRTPVAPGVGDPGFTPDAQTGSGRQQISANPNAQVHDALDRADRLVVNGSATVLNINARPDWLSVAVLDTRTGEAITAARSFNGAWNRPTRRRATDRTTFSRAEIADANLDKARANVFAVAAKLKMLDKSPHASDGITVKRRYQDGKLIAEFSISGEEIEVDQHGRVAGTAAAASLDTMLPLAHTVLVDAGLDPNALNVGGFDYRAFDDAASTISASAVQNSGGFAIDFVAGPVDEIVVVPGAFPLVRRAGAGRRSSAGFALSALSTDTLLAVRTDLMARAKAPAYDADLIGLAVGRAPGAGDDGAVIRMQVGPPSQRAAGVYTLEGRWLRDGRW</sequence>
<comment type="caution">
    <text evidence="3">The sequence shown here is derived from an EMBL/GenBank/DDBJ whole genome shotgun (WGS) entry which is preliminary data.</text>
</comment>
<feature type="transmembrane region" description="Helical" evidence="2">
    <location>
        <begin position="33"/>
        <end position="53"/>
    </location>
</feature>
<evidence type="ECO:0000256" key="2">
    <source>
        <dbReference type="SAM" id="Phobius"/>
    </source>
</evidence>
<evidence type="ECO:0000313" key="4">
    <source>
        <dbReference type="Proteomes" id="UP001501035"/>
    </source>
</evidence>
<feature type="transmembrane region" description="Helical" evidence="2">
    <location>
        <begin position="59"/>
        <end position="80"/>
    </location>
</feature>
<protein>
    <submittedName>
        <fullName evidence="3">Uncharacterized protein</fullName>
    </submittedName>
</protein>
<feature type="region of interest" description="Disordered" evidence="1">
    <location>
        <begin position="89"/>
        <end position="111"/>
    </location>
</feature>
<reference evidence="3 4" key="1">
    <citation type="journal article" date="2019" name="Int. J. Syst. Evol. Microbiol.">
        <title>The Global Catalogue of Microorganisms (GCM) 10K type strain sequencing project: providing services to taxonomists for standard genome sequencing and annotation.</title>
        <authorList>
            <consortium name="The Broad Institute Genomics Platform"/>
            <consortium name="The Broad Institute Genome Sequencing Center for Infectious Disease"/>
            <person name="Wu L."/>
            <person name="Ma J."/>
        </authorList>
    </citation>
    <scope>NUCLEOTIDE SEQUENCE [LARGE SCALE GENOMIC DNA]</scope>
    <source>
        <strain evidence="3 4">JCM 14234</strain>
    </source>
</reference>